<gene>
    <name evidence="2" type="ORF">NEH16_12500</name>
</gene>
<keyword evidence="1" id="KW-1133">Transmembrane helix</keyword>
<proteinExistence type="predicted"/>
<accession>A0ABY6PSS7</accession>
<dbReference type="InterPro" id="IPR046050">
    <property type="entry name" value="DUF6008"/>
</dbReference>
<reference evidence="2" key="1">
    <citation type="journal article" date="2022" name="Front. Microbiol.">
        <title>Mirubactin C rescues the lethal effect of cell wall biosynthesis mutations in Bacillus subtilis.</title>
        <authorList>
            <person name="Kepplinger B."/>
            <person name="Wen X."/>
            <person name="Tyler A.R."/>
            <person name="Kim B.Y."/>
            <person name="Brown J."/>
            <person name="Banks P."/>
            <person name="Dashti Y."/>
            <person name="Mackenzie E.S."/>
            <person name="Wills C."/>
            <person name="Kawai Y."/>
            <person name="Waldron K.J."/>
            <person name="Allenby N.E.E."/>
            <person name="Wu L.J."/>
            <person name="Hall M.J."/>
            <person name="Errington J."/>
        </authorList>
    </citation>
    <scope>NUCLEOTIDE SEQUENCE</scope>
    <source>
        <strain evidence="2">MDA8-470</strain>
    </source>
</reference>
<dbReference type="Pfam" id="PF19471">
    <property type="entry name" value="DUF6008"/>
    <property type="match status" value="1"/>
</dbReference>
<dbReference type="EMBL" id="CP098740">
    <property type="protein sequence ID" value="UZK54844.1"/>
    <property type="molecule type" value="Genomic_DNA"/>
</dbReference>
<feature type="transmembrane region" description="Helical" evidence="1">
    <location>
        <begin position="115"/>
        <end position="135"/>
    </location>
</feature>
<name>A0ABY6PSS7_9ACTN</name>
<sequence length="255" mass="27420">MPGMTGMPGMESTVSTADTLGAVFIIAWAVAMWAAVAVLAVGNRRSVRPWVYKFAVALIGIGVVGQVGHFQEHVAQAAYWIAHPYDPAWMTPWGNSFSRGLGQIDPSKPSLGMEILHLAGNFIFLAGLVGIVQITHRVTGELKSRKWARMGVWMQGIHGLEHIVLTASIALGASRAIGLSTWFGAIEPGPALVTYRVWWHFVANAVGTVILGISVYHLWKEKRAVKASFAPVEEAPAVLPAEDGPARTLEPAGRP</sequence>
<keyword evidence="1" id="KW-0472">Membrane</keyword>
<keyword evidence="1" id="KW-0812">Transmembrane</keyword>
<evidence type="ECO:0000256" key="1">
    <source>
        <dbReference type="SAM" id="Phobius"/>
    </source>
</evidence>
<organism evidence="2 3">
    <name type="scientific">Streptomyces drozdowiczii</name>
    <dbReference type="NCBI Taxonomy" id="202862"/>
    <lineage>
        <taxon>Bacteria</taxon>
        <taxon>Bacillati</taxon>
        <taxon>Actinomycetota</taxon>
        <taxon>Actinomycetes</taxon>
        <taxon>Kitasatosporales</taxon>
        <taxon>Streptomycetaceae</taxon>
        <taxon>Streptomyces</taxon>
    </lineage>
</organism>
<evidence type="ECO:0000313" key="3">
    <source>
        <dbReference type="Proteomes" id="UP001164963"/>
    </source>
</evidence>
<feature type="transmembrane region" description="Helical" evidence="1">
    <location>
        <begin position="197"/>
        <end position="219"/>
    </location>
</feature>
<feature type="transmembrane region" description="Helical" evidence="1">
    <location>
        <begin position="50"/>
        <end position="70"/>
    </location>
</feature>
<feature type="transmembrane region" description="Helical" evidence="1">
    <location>
        <begin position="156"/>
        <end position="177"/>
    </location>
</feature>
<protein>
    <submittedName>
        <fullName evidence="2">DUF6008 family protein</fullName>
    </submittedName>
</protein>
<evidence type="ECO:0000313" key="2">
    <source>
        <dbReference type="EMBL" id="UZK54844.1"/>
    </source>
</evidence>
<feature type="transmembrane region" description="Helical" evidence="1">
    <location>
        <begin position="20"/>
        <end position="41"/>
    </location>
</feature>
<dbReference type="Proteomes" id="UP001164963">
    <property type="component" value="Chromosome"/>
</dbReference>
<keyword evidence="3" id="KW-1185">Reference proteome</keyword>